<keyword evidence="2" id="KW-1185">Reference proteome</keyword>
<dbReference type="HOGENOM" id="CLU_009958_4_1_1"/>
<dbReference type="InterPro" id="IPR043129">
    <property type="entry name" value="ATPase_NBD"/>
</dbReference>
<dbReference type="PANTHER" id="PTHR14187">
    <property type="entry name" value="ALPHA KINASE/ELONGATION FACTOR 2 KINASE"/>
    <property type="match status" value="1"/>
</dbReference>
<accession>A0A0C2X248</accession>
<dbReference type="AlphaFoldDB" id="A0A0C2X248"/>
<sequence length="592" mass="65480">MANYYGDKPYDGPESIAVTMDIGTTNSAVAFVYCCPRYRPKAQMVSHWPGQSRFNDGSKTPTIVSYQAGKLKACAAQAMQDLEEHPENVARWFKLHLHPATMSTTQAFEIPPLPVGVSIERVYADIMRYLMDGTQRFFERTIPNGPEIWARVRNTIIVVLATPNGWGIREQVVLRNAAIRASLVKEETAGQLVQFVTESEASVHYALAYPDSRWLKRNVIFAIIDCGGSTADTTVYRCVSTDPLSLKEACPSECIQAGGIFVDREVEKMLKGKLQGCSLNHPNVIKSMINAFETVLKQEFDGLSDEYNLKFGSGIEKDLSVGINNGKITLSNENLKPAFDIVVDQIIKSCLGPLIKQRAKHAILVGGLADSPYVRAALEKALDKHDISVISGGDSANKAAAEGAVIAHIKQFVVARAAKATFGGCVRAQYEKKLHHERKHTVQVYPDGKQRVDGAFHAWIPKGTVLRGTFAHKLSYHVAWDATSPSETDLIGGLGTTRIEIFAWEGDDIPTWCKDEQGRVMNGMRLICTLQTNLSALAGGLELKKGTRGRRFYQVDYDVCVYFGGTQLRAKLQWKEKGKLREGPVTVMPYLY</sequence>
<evidence type="ECO:0008006" key="3">
    <source>
        <dbReference type="Google" id="ProtNLM"/>
    </source>
</evidence>
<reference evidence="1 2" key="1">
    <citation type="submission" date="2014-04" db="EMBL/GenBank/DDBJ databases">
        <authorList>
            <consortium name="DOE Joint Genome Institute"/>
            <person name="Kuo A."/>
            <person name="Zuccaro A."/>
            <person name="Kohler A."/>
            <person name="Nagy L.G."/>
            <person name="Floudas D."/>
            <person name="Copeland A."/>
            <person name="Barry K.W."/>
            <person name="Cichocki N."/>
            <person name="Veneault-Fourrey C."/>
            <person name="LaButti K."/>
            <person name="Lindquist E.A."/>
            <person name="Lipzen A."/>
            <person name="Lundell T."/>
            <person name="Morin E."/>
            <person name="Murat C."/>
            <person name="Sun H."/>
            <person name="Tunlid A."/>
            <person name="Henrissat B."/>
            <person name="Grigoriev I.V."/>
            <person name="Hibbett D.S."/>
            <person name="Martin F."/>
            <person name="Nordberg H.P."/>
            <person name="Cantor M.N."/>
            <person name="Hua S.X."/>
        </authorList>
    </citation>
    <scope>NUCLEOTIDE SEQUENCE [LARGE SCALE GENOMIC DNA]</scope>
    <source>
        <strain evidence="1 2">MAFF 305830</strain>
    </source>
</reference>
<evidence type="ECO:0000313" key="1">
    <source>
        <dbReference type="EMBL" id="KIM23512.1"/>
    </source>
</evidence>
<dbReference type="SUPFAM" id="SSF53067">
    <property type="entry name" value="Actin-like ATPase domain"/>
    <property type="match status" value="2"/>
</dbReference>
<gene>
    <name evidence="1" type="ORF">M408DRAFT_262801</name>
</gene>
<proteinExistence type="predicted"/>
<dbReference type="Gene3D" id="3.90.640.10">
    <property type="entry name" value="Actin, Chain A, domain 4"/>
    <property type="match status" value="1"/>
</dbReference>
<reference evidence="2" key="2">
    <citation type="submission" date="2015-01" db="EMBL/GenBank/DDBJ databases">
        <title>Evolutionary Origins and Diversification of the Mycorrhizal Mutualists.</title>
        <authorList>
            <consortium name="DOE Joint Genome Institute"/>
            <consortium name="Mycorrhizal Genomics Consortium"/>
            <person name="Kohler A."/>
            <person name="Kuo A."/>
            <person name="Nagy L.G."/>
            <person name="Floudas D."/>
            <person name="Copeland A."/>
            <person name="Barry K.W."/>
            <person name="Cichocki N."/>
            <person name="Veneault-Fourrey C."/>
            <person name="LaButti K."/>
            <person name="Lindquist E.A."/>
            <person name="Lipzen A."/>
            <person name="Lundell T."/>
            <person name="Morin E."/>
            <person name="Murat C."/>
            <person name="Riley R."/>
            <person name="Ohm R."/>
            <person name="Sun H."/>
            <person name="Tunlid A."/>
            <person name="Henrissat B."/>
            <person name="Grigoriev I.V."/>
            <person name="Hibbett D.S."/>
            <person name="Martin F."/>
        </authorList>
    </citation>
    <scope>NUCLEOTIDE SEQUENCE [LARGE SCALE GENOMIC DNA]</scope>
    <source>
        <strain evidence="2">MAFF 305830</strain>
    </source>
</reference>
<organism evidence="1 2">
    <name type="scientific">Serendipita vermifera MAFF 305830</name>
    <dbReference type="NCBI Taxonomy" id="933852"/>
    <lineage>
        <taxon>Eukaryota</taxon>
        <taxon>Fungi</taxon>
        <taxon>Dikarya</taxon>
        <taxon>Basidiomycota</taxon>
        <taxon>Agaricomycotina</taxon>
        <taxon>Agaricomycetes</taxon>
        <taxon>Sebacinales</taxon>
        <taxon>Serendipitaceae</taxon>
        <taxon>Serendipita</taxon>
    </lineage>
</organism>
<dbReference type="Gene3D" id="3.30.420.40">
    <property type="match status" value="2"/>
</dbReference>
<dbReference type="CDD" id="cd10170">
    <property type="entry name" value="ASKHA_NBD_HSP70"/>
    <property type="match status" value="1"/>
</dbReference>
<dbReference type="Proteomes" id="UP000054097">
    <property type="component" value="Unassembled WGS sequence"/>
</dbReference>
<evidence type="ECO:0000313" key="2">
    <source>
        <dbReference type="Proteomes" id="UP000054097"/>
    </source>
</evidence>
<dbReference type="EMBL" id="KN824336">
    <property type="protein sequence ID" value="KIM23512.1"/>
    <property type="molecule type" value="Genomic_DNA"/>
</dbReference>
<dbReference type="STRING" id="933852.A0A0C2X248"/>
<dbReference type="PANTHER" id="PTHR14187:SF5">
    <property type="entry name" value="HEAT SHOCK 70 KDA PROTEIN 12A"/>
    <property type="match status" value="1"/>
</dbReference>
<name>A0A0C2X248_SERVB</name>
<protein>
    <recommendedName>
        <fullName evidence="3">Actin-like ATPase domain-containing protein</fullName>
    </recommendedName>
</protein>
<dbReference type="OrthoDB" id="2963168at2759"/>